<comment type="caution">
    <text evidence="1">The sequence shown here is derived from an EMBL/GenBank/DDBJ whole genome shotgun (WGS) entry which is preliminary data.</text>
</comment>
<reference evidence="1 2" key="1">
    <citation type="submission" date="2019-03" db="EMBL/GenBank/DDBJ databases">
        <title>Genomic Encyclopedia of Archaeal and Bacterial Type Strains, Phase II (KMG-II): from individual species to whole genera.</title>
        <authorList>
            <person name="Goeker M."/>
        </authorList>
    </citation>
    <scope>NUCLEOTIDE SEQUENCE [LARGE SCALE GENOMIC DNA]</scope>
    <source>
        <strain evidence="1 2">DSM 19034</strain>
    </source>
</reference>
<dbReference type="AlphaFoldDB" id="A0A4R6IF61"/>
<dbReference type="Proteomes" id="UP000295499">
    <property type="component" value="Unassembled WGS sequence"/>
</dbReference>
<protein>
    <submittedName>
        <fullName evidence="1">Uncharacterized protein</fullName>
    </submittedName>
</protein>
<evidence type="ECO:0000313" key="1">
    <source>
        <dbReference type="EMBL" id="TDO20318.1"/>
    </source>
</evidence>
<dbReference type="EMBL" id="SNWM01000005">
    <property type="protein sequence ID" value="TDO20318.1"/>
    <property type="molecule type" value="Genomic_DNA"/>
</dbReference>
<organism evidence="1 2">
    <name type="scientific">Pedobacter duraquae</name>
    <dbReference type="NCBI Taxonomy" id="425511"/>
    <lineage>
        <taxon>Bacteria</taxon>
        <taxon>Pseudomonadati</taxon>
        <taxon>Bacteroidota</taxon>
        <taxon>Sphingobacteriia</taxon>
        <taxon>Sphingobacteriales</taxon>
        <taxon>Sphingobacteriaceae</taxon>
        <taxon>Pedobacter</taxon>
    </lineage>
</organism>
<accession>A0A4R6IF61</accession>
<evidence type="ECO:0000313" key="2">
    <source>
        <dbReference type="Proteomes" id="UP000295499"/>
    </source>
</evidence>
<keyword evidence="2" id="KW-1185">Reference proteome</keyword>
<proteinExistence type="predicted"/>
<name>A0A4R6IF61_9SPHI</name>
<sequence>MLFDDMQILTSRFEEENNINYFTLTVLQNTSLQRRVLEIIDAVGNTQLSNLHSSDPPLFRDVFWK</sequence>
<gene>
    <name evidence="1" type="ORF">CLV32_4078</name>
</gene>